<dbReference type="eggNOG" id="COG4152">
    <property type="taxonomic scope" value="Bacteria"/>
</dbReference>
<protein>
    <submittedName>
        <fullName evidence="6">ABC transporter related protein</fullName>
    </submittedName>
</protein>
<evidence type="ECO:0000256" key="3">
    <source>
        <dbReference type="ARBA" id="ARBA00022741"/>
    </source>
</evidence>
<dbReference type="FunCoup" id="W0RGQ6">
    <property type="interactions" value="94"/>
</dbReference>
<dbReference type="AlphaFoldDB" id="W0RGQ6"/>
<dbReference type="PROSITE" id="PS50893">
    <property type="entry name" value="ABC_TRANSPORTER_2"/>
    <property type="match status" value="1"/>
</dbReference>
<dbReference type="InterPro" id="IPR027417">
    <property type="entry name" value="P-loop_NTPase"/>
</dbReference>
<keyword evidence="3" id="KW-0547">Nucleotide-binding</keyword>
<name>W0RGQ6_9BACT</name>
<dbReference type="PANTHER" id="PTHR43335:SF4">
    <property type="entry name" value="ABC TRANSPORTER, ATP-BINDING PROTEIN"/>
    <property type="match status" value="1"/>
</dbReference>
<evidence type="ECO:0000256" key="4">
    <source>
        <dbReference type="ARBA" id="ARBA00022840"/>
    </source>
</evidence>
<dbReference type="RefSeq" id="WP_025411105.1">
    <property type="nucleotide sequence ID" value="NZ_CP007128.1"/>
</dbReference>
<dbReference type="InterPro" id="IPR003439">
    <property type="entry name" value="ABC_transporter-like_ATP-bd"/>
</dbReference>
<dbReference type="Pfam" id="PF00005">
    <property type="entry name" value="ABC_tran"/>
    <property type="match status" value="1"/>
</dbReference>
<dbReference type="Proteomes" id="UP000019151">
    <property type="component" value="Chromosome"/>
</dbReference>
<dbReference type="InterPro" id="IPR025302">
    <property type="entry name" value="DrrA1/2-like_C"/>
</dbReference>
<evidence type="ECO:0000259" key="5">
    <source>
        <dbReference type="PROSITE" id="PS50893"/>
    </source>
</evidence>
<keyword evidence="4" id="KW-0067">ATP-binding</keyword>
<dbReference type="SUPFAM" id="SSF52540">
    <property type="entry name" value="P-loop containing nucleoside triphosphate hydrolases"/>
    <property type="match status" value="1"/>
</dbReference>
<dbReference type="GO" id="GO:0016887">
    <property type="term" value="F:ATP hydrolysis activity"/>
    <property type="evidence" value="ECO:0007669"/>
    <property type="project" value="InterPro"/>
</dbReference>
<keyword evidence="7" id="KW-1185">Reference proteome</keyword>
<evidence type="ECO:0000313" key="7">
    <source>
        <dbReference type="Proteomes" id="UP000019151"/>
    </source>
</evidence>
<dbReference type="STRING" id="861299.J421_2075"/>
<accession>W0RGQ6</accession>
<dbReference type="InterPro" id="IPR003593">
    <property type="entry name" value="AAA+_ATPase"/>
</dbReference>
<dbReference type="SMART" id="SM00382">
    <property type="entry name" value="AAA"/>
    <property type="match status" value="1"/>
</dbReference>
<evidence type="ECO:0000256" key="2">
    <source>
        <dbReference type="ARBA" id="ARBA00022448"/>
    </source>
</evidence>
<dbReference type="InParanoid" id="W0RGQ6"/>
<sequence>MTDLAIDVRHVVKRYAEHTAVRDLSLSVPRGVVYGLLGPNGAGKTTTIRMLLNIIAPDEGSIQILGRPNGDAEVMNKLGYLPEERGLYPKMQVRRVLRFLAELKGVKAKDADHRIDEWLERLALRTPEKDWSQSKVNELSRGMQQKVQFIGTLLHDPDLVILDEPFSGLDPINAQALKDTVVELRRRGKTVIFSTHLMDNAERLCDAVCIIARGEKVLDGGVTEVKAAHGGRHVALGLDRASMNGASADVAAVLADRTLVRRSDDQNRFVEIELAEGASPQTLLQRLVASGAAITRFELVQPSLHQIFLQKVGATGVEEGMSGHG</sequence>
<comment type="similarity">
    <text evidence="1">Belongs to the ABC transporter superfamily.</text>
</comment>
<dbReference type="KEGG" id="gba:J421_2075"/>
<dbReference type="HOGENOM" id="CLU_000604_1_2_0"/>
<dbReference type="GO" id="GO:0005524">
    <property type="term" value="F:ATP binding"/>
    <property type="evidence" value="ECO:0007669"/>
    <property type="project" value="UniProtKB-KW"/>
</dbReference>
<dbReference type="Pfam" id="PF13732">
    <property type="entry name" value="DrrA1-3_C"/>
    <property type="match status" value="1"/>
</dbReference>
<gene>
    <name evidence="6" type="ORF">J421_2075</name>
</gene>
<keyword evidence="2" id="KW-0813">Transport</keyword>
<evidence type="ECO:0000256" key="1">
    <source>
        <dbReference type="ARBA" id="ARBA00005417"/>
    </source>
</evidence>
<dbReference type="OrthoDB" id="9775490at2"/>
<organism evidence="6 7">
    <name type="scientific">Gemmatirosa kalamazoonensis</name>
    <dbReference type="NCBI Taxonomy" id="861299"/>
    <lineage>
        <taxon>Bacteria</taxon>
        <taxon>Pseudomonadati</taxon>
        <taxon>Gemmatimonadota</taxon>
        <taxon>Gemmatimonadia</taxon>
        <taxon>Gemmatimonadales</taxon>
        <taxon>Gemmatimonadaceae</taxon>
        <taxon>Gemmatirosa</taxon>
    </lineage>
</organism>
<feature type="domain" description="ABC transporter" evidence="5">
    <location>
        <begin position="6"/>
        <end position="238"/>
    </location>
</feature>
<proteinExistence type="inferred from homology"/>
<dbReference type="PATRIC" id="fig|861299.3.peg.2113"/>
<reference evidence="6 7" key="1">
    <citation type="journal article" date="2014" name="Genome Announc.">
        <title>Genome Sequence and Methylome of Soil Bacterium Gemmatirosa kalamazoonensis KBS708T, a Member of the Rarely Cultivated Gemmatimonadetes Phylum.</title>
        <authorList>
            <person name="Debruyn J.M."/>
            <person name="Radosevich M."/>
            <person name="Wommack K.E."/>
            <person name="Polson S.W."/>
            <person name="Hauser L.J."/>
            <person name="Fawaz M.N."/>
            <person name="Korlach J."/>
            <person name="Tsai Y.C."/>
        </authorList>
    </citation>
    <scope>NUCLEOTIDE SEQUENCE [LARGE SCALE GENOMIC DNA]</scope>
    <source>
        <strain evidence="6 7">KBS708</strain>
    </source>
</reference>
<dbReference type="Gene3D" id="3.40.50.300">
    <property type="entry name" value="P-loop containing nucleotide triphosphate hydrolases"/>
    <property type="match status" value="1"/>
</dbReference>
<dbReference type="EMBL" id="CP007128">
    <property type="protein sequence ID" value="AHG89612.1"/>
    <property type="molecule type" value="Genomic_DNA"/>
</dbReference>
<evidence type="ECO:0000313" key="6">
    <source>
        <dbReference type="EMBL" id="AHG89612.1"/>
    </source>
</evidence>
<dbReference type="PANTHER" id="PTHR43335">
    <property type="entry name" value="ABC TRANSPORTER, ATP-BINDING PROTEIN"/>
    <property type="match status" value="1"/>
</dbReference>